<comment type="similarity">
    <text evidence="1">Belongs to the FAD-binding monooxygenase family.</text>
</comment>
<reference evidence="5 6" key="1">
    <citation type="submission" date="2024-01" db="EMBL/GenBank/DDBJ databases">
        <authorList>
            <person name="Allen C."/>
            <person name="Tagirdzhanova G."/>
        </authorList>
    </citation>
    <scope>NUCLEOTIDE SEQUENCE [LARGE SCALE GENOMIC DNA]</scope>
</reference>
<keyword evidence="4" id="KW-0560">Oxidoreductase</keyword>
<dbReference type="Pfam" id="PF00743">
    <property type="entry name" value="FMO-like"/>
    <property type="match status" value="1"/>
</dbReference>
<dbReference type="EMBL" id="CAWUHC010000010">
    <property type="protein sequence ID" value="CAK7213503.1"/>
    <property type="molecule type" value="Genomic_DNA"/>
</dbReference>
<evidence type="ECO:0000256" key="4">
    <source>
        <dbReference type="ARBA" id="ARBA00023002"/>
    </source>
</evidence>
<name>A0ABP0B1W5_9PEZI</name>
<evidence type="ECO:0000256" key="2">
    <source>
        <dbReference type="ARBA" id="ARBA00022630"/>
    </source>
</evidence>
<dbReference type="InterPro" id="IPR020946">
    <property type="entry name" value="Flavin_mOase-like"/>
</dbReference>
<dbReference type="InterPro" id="IPR036188">
    <property type="entry name" value="FAD/NAD-bd_sf"/>
</dbReference>
<dbReference type="SUPFAM" id="SSF51905">
    <property type="entry name" value="FAD/NAD(P)-binding domain"/>
    <property type="match status" value="3"/>
</dbReference>
<evidence type="ECO:0000256" key="3">
    <source>
        <dbReference type="ARBA" id="ARBA00022827"/>
    </source>
</evidence>
<comment type="caution">
    <text evidence="5">The sequence shown here is derived from an EMBL/GenBank/DDBJ whole genome shotgun (WGS) entry which is preliminary data.</text>
</comment>
<protein>
    <recommendedName>
        <fullName evidence="7">Cyclohexanone monooxygenase</fullName>
    </recommendedName>
</protein>
<dbReference type="PANTHER" id="PTHR42877">
    <property type="entry name" value="L-ORNITHINE N(5)-MONOOXYGENASE-RELATED"/>
    <property type="match status" value="1"/>
</dbReference>
<organism evidence="5 6">
    <name type="scientific">Sporothrix bragantina</name>
    <dbReference type="NCBI Taxonomy" id="671064"/>
    <lineage>
        <taxon>Eukaryota</taxon>
        <taxon>Fungi</taxon>
        <taxon>Dikarya</taxon>
        <taxon>Ascomycota</taxon>
        <taxon>Pezizomycotina</taxon>
        <taxon>Sordariomycetes</taxon>
        <taxon>Sordariomycetidae</taxon>
        <taxon>Ophiostomatales</taxon>
        <taxon>Ophiostomataceae</taxon>
        <taxon>Sporothrix</taxon>
    </lineage>
</organism>
<dbReference type="Gene3D" id="3.50.50.60">
    <property type="entry name" value="FAD/NAD(P)-binding domain"/>
    <property type="match status" value="2"/>
</dbReference>
<dbReference type="PANTHER" id="PTHR42877:SF7">
    <property type="entry name" value="FLAVIN-BINDING MONOOXYGENASE-RELATED"/>
    <property type="match status" value="1"/>
</dbReference>
<proteinExistence type="inferred from homology"/>
<keyword evidence="6" id="KW-1185">Reference proteome</keyword>
<dbReference type="InterPro" id="IPR051209">
    <property type="entry name" value="FAD-bind_Monooxygenase_sf"/>
</dbReference>
<dbReference type="Proteomes" id="UP001642406">
    <property type="component" value="Unassembled WGS sequence"/>
</dbReference>
<evidence type="ECO:0000313" key="6">
    <source>
        <dbReference type="Proteomes" id="UP001642406"/>
    </source>
</evidence>
<keyword evidence="3" id="KW-0274">FAD</keyword>
<evidence type="ECO:0000313" key="5">
    <source>
        <dbReference type="EMBL" id="CAK7213503.1"/>
    </source>
</evidence>
<accession>A0ABP0B1W5</accession>
<sequence length="578" mass="64991">MSSTPSTNGVNGTKGTAAATTNGHAAPYIIPDTNLGDARPVRIICVGAGASGLNLAHRVDQYMRNTELVVYEKNPEVGGTWYENRYPGCACDIPSHNYQFTWEPNPEWTTFYSKAPEILEYFKMVAKKHDLYKYINLSHRVVSADWDEAASVWRLKVENLATKEVKEDWGDYMVTASGVLNNWRWPDIPGLHSFQGQLVHSANWDPAVDWRGKRVAVLGCGSSGVQIVPTIQPDVAHLTTFIRTPTWITAGFAQSKAGPGGSNFAFSDEQKKKFREDPEAYLQYRKEVEQELNVRFKFIIKDSPEQAEAVKFSIKEMTGKLGEDSPLLPYLVPSFAVGCRRPTPGNGYLEALTQDNVRVATDPIAEVVPEGIKLTTGEVIPVDIFICATGFDISFRPRYPVRGVGGIALSEQWKDRPTAYLSLAIPNFPNHFMFLGPSSPVGHGSLLPIAEHATKYMLRMIHKAQTQDIKSVVVTQEAVDDFNEHVDQYMQRTAWSTPCRSWFKNGTLDGPIVALHPGSRLHWFHMLDEPRYEDYVWTRRQANRFSYLGNGFSTKEAPGKDTTLYFEDTEKDYDFLKE</sequence>
<gene>
    <name evidence="5" type="ORF">SBRCBS47491_001822</name>
</gene>
<evidence type="ECO:0008006" key="7">
    <source>
        <dbReference type="Google" id="ProtNLM"/>
    </source>
</evidence>
<evidence type="ECO:0000256" key="1">
    <source>
        <dbReference type="ARBA" id="ARBA00010139"/>
    </source>
</evidence>
<keyword evidence="2" id="KW-0285">Flavoprotein</keyword>